<feature type="domain" description="Cadherin-like" evidence="3">
    <location>
        <begin position="1207"/>
        <end position="1300"/>
    </location>
</feature>
<dbReference type="InterPro" id="IPR025141">
    <property type="entry name" value="DUF4082"/>
</dbReference>
<feature type="domain" description="Cadherin-like" evidence="3">
    <location>
        <begin position="1470"/>
        <end position="1562"/>
    </location>
</feature>
<gene>
    <name evidence="5" type="ORF">MUB46_19890</name>
</gene>
<evidence type="ECO:0000313" key="5">
    <source>
        <dbReference type="EMBL" id="MCT8974133.1"/>
    </source>
</evidence>
<dbReference type="EMBL" id="JALIDZ010000010">
    <property type="protein sequence ID" value="MCT8974133.1"/>
    <property type="molecule type" value="Genomic_DNA"/>
</dbReference>
<feature type="region of interest" description="Disordered" evidence="1">
    <location>
        <begin position="405"/>
        <end position="439"/>
    </location>
</feature>
<feature type="region of interest" description="Disordered" evidence="1">
    <location>
        <begin position="758"/>
        <end position="784"/>
    </location>
</feature>
<dbReference type="Gene3D" id="2.60.40.2810">
    <property type="match status" value="2"/>
</dbReference>
<dbReference type="NCBIfam" id="NF012211">
    <property type="entry name" value="tand_rpt_95"/>
    <property type="match status" value="6"/>
</dbReference>
<dbReference type="Pfam" id="PF17963">
    <property type="entry name" value="Big_9"/>
    <property type="match status" value="2"/>
</dbReference>
<dbReference type="PANTHER" id="PTHR34720">
    <property type="entry name" value="MICROCYSTIN DEPENDENT PROTEIN"/>
    <property type="match status" value="1"/>
</dbReference>
<evidence type="ECO:0000256" key="1">
    <source>
        <dbReference type="SAM" id="MobiDB-lite"/>
    </source>
</evidence>
<dbReference type="Pfam" id="PF13313">
    <property type="entry name" value="DUF4082"/>
    <property type="match status" value="4"/>
</dbReference>
<dbReference type="PANTHER" id="PTHR34720:SF9">
    <property type="entry name" value="BLR4714 PROTEIN"/>
    <property type="match status" value="1"/>
</dbReference>
<dbReference type="Pfam" id="PF20254">
    <property type="entry name" value="DMFA2_C"/>
    <property type="match status" value="1"/>
</dbReference>
<dbReference type="InterPro" id="IPR046540">
    <property type="entry name" value="DMFA2_C"/>
</dbReference>
<evidence type="ECO:0000313" key="6">
    <source>
        <dbReference type="Proteomes" id="UP001320898"/>
    </source>
</evidence>
<dbReference type="Gene3D" id="2.60.40.3440">
    <property type="match status" value="4"/>
</dbReference>
<dbReference type="InterPro" id="IPR041690">
    <property type="entry name" value="Cadherin_5"/>
</dbReference>
<evidence type="ECO:0000259" key="2">
    <source>
        <dbReference type="Pfam" id="PF13313"/>
    </source>
</evidence>
<name>A0AAW5R2D1_9HYPH</name>
<feature type="domain" description="DUF4082" evidence="2">
    <location>
        <begin position="2133"/>
        <end position="2276"/>
    </location>
</feature>
<dbReference type="RefSeq" id="WP_261617715.1">
    <property type="nucleotide sequence ID" value="NZ_JALIDZ010000010.1"/>
</dbReference>
<feature type="domain" description="Cadherin-like" evidence="3">
    <location>
        <begin position="1927"/>
        <end position="2019"/>
    </location>
</feature>
<feature type="domain" description="DUF4082" evidence="2">
    <location>
        <begin position="1676"/>
        <end position="1818"/>
    </location>
</feature>
<protein>
    <submittedName>
        <fullName evidence="5">DUF4082 domain-containing protein</fullName>
    </submittedName>
</protein>
<feature type="domain" description="Cadherin-like" evidence="3">
    <location>
        <begin position="1830"/>
        <end position="1922"/>
    </location>
</feature>
<feature type="domain" description="DUF4082" evidence="2">
    <location>
        <begin position="1316"/>
        <end position="1458"/>
    </location>
</feature>
<dbReference type="Gene3D" id="2.60.40.650">
    <property type="match status" value="1"/>
</dbReference>
<feature type="domain" description="N,N-dimethylformamidase beta subunit-like C-terminal" evidence="4">
    <location>
        <begin position="503"/>
        <end position="906"/>
    </location>
</feature>
<evidence type="ECO:0000259" key="4">
    <source>
        <dbReference type="Pfam" id="PF20254"/>
    </source>
</evidence>
<organism evidence="5 6">
    <name type="scientific">Microbaculum marinisediminis</name>
    <dbReference type="NCBI Taxonomy" id="2931392"/>
    <lineage>
        <taxon>Bacteria</taxon>
        <taxon>Pseudomonadati</taxon>
        <taxon>Pseudomonadota</taxon>
        <taxon>Alphaproteobacteria</taxon>
        <taxon>Hyphomicrobiales</taxon>
        <taxon>Tepidamorphaceae</taxon>
        <taxon>Microbaculum</taxon>
    </lineage>
</organism>
<accession>A0AAW5R2D1</accession>
<feature type="domain" description="DUF4082" evidence="2">
    <location>
        <begin position="1056"/>
        <end position="1195"/>
    </location>
</feature>
<dbReference type="Proteomes" id="UP001320898">
    <property type="component" value="Unassembled WGS sequence"/>
</dbReference>
<sequence length="2291" mass="238062">MRHRIFTYFGLLFALLLIFASAEAKKPIELKKFGAEFTVSKDGYRPDVAELNDGGFVVVWRAGSPNGVKAQRYNSQGKKVGETLDVLRESQEFLNPVVAGLATGGFVVAYEYDDGSGLGVYVQRFTADGERAGEPARANTYRLNDQYYPTIAGLKDGSFAVVWNSRYQDQAYTAIIGRLFSKTGVPKGGEFRVDTTYPNFSHEYPAVGALNSGGFVVAWNANGAIRAQRYTSRGRKRGKGFLVDASDATALLSPNLDGGHADGGDGVQGAQSIPDVAGIAKNRFVITRQAAGEDGDDDRSGVFVHRYKRNGRPTGDQIVVNKKAAGFQGNHTVTGLNNGGFAIVWGGENGVRGQIFNAKAKKTRKAFKINKSAAPSGALPAIAAYGQTGFVAVWWSGDGIKGRRFGGLQEPGKDGKRGIKNGTKTGAQSDGAGPDQGAGTVSVIETSHLNRIALENELPGTPRSVWGVDDDGDENIQGFPTDISVNVGETVDFKINTDSTDYRIDIYRIGYYGGDGARLVDTMVRQLAQPQVQPAPLVEAARGLVDAGNWAVSASWTVPTDAVSGIYFARLERQDATPGVSMMPFIVRDDAASTDIVFQTSDTTWHAYNAWGGASLYENQLQGGVDSRGYAVSYNRPYKINTSVYGGPWDYIFTGEYAAIRWLERNGYDVSYISGVDVARSGNLLLNHKVFLSVGHDEYWSAEQRANVEAARDAGVNLAFWSGNTSFWKTRWEPSIDGSGTDFRTLITYKETRANTDIDPSPIATGTWRDPRFQDPGQEPENSLMGTMFTVDSYRTDMLDIPYEMSRFRFWNNTSVAGLQPGQTATLLPPLLGYEWDSDVDNGYRPAGLVNLSASTVSVNSYLRDYGLTTGDNPAVPHSLTMYRAPSGALVFSAATVYWAFGLDTEHDADQMPADPDIRQAMVNMFADMGVQPTTLAPGLVPAVETTDLQAPASTISTPTAGAGFVEGERVTITGTAADAGGGRVAGVEVSVDGGETWFKATGREAWSFVWAVQEAGNYTIQSRAVDDSYRVETPSAGRQVTVTLPETSSLWTLSARPDQEAVMDYSPLELGVRFSASTSGTISAIRFYKGPLNIGTHIVRLWTGTGTLLASGTSTNEPYSGWQSVTLDTPVQINAGTTYVASYSSDGLYSTTSNYFSSTYTRGPLSVQAGGSVYAYGSSGTFPQFSYQNENYWVDVVFEPSEPSANQSPVAVNDSGFTTPQDTPLALSTVLLLANDSDPDGDTLTVTGVSAPSNGTVSLNSGTVTFTPATGYTGPAGFTYAISDGRGGTASATVALTVTTATPPGEGISLFAPTDTPAILADVDPSPVELGVKFTASTAGTVTAIRYYKSALDSGTHVGSLWTSTGTRLAQVTFTGETNSGWQQATLATPVPLTAGTTYVVSYHSNGRYPATANFFNSAHTNGPLTAPSSGSSGGNGVYLYGSGGFPTQTYSATNYWADIVFVPAAGSNQPPVAVNDGGFTTSQNTPLALSTATLLANDSDPDDDPLTVTGVSAPSNGTVSLNSGTVTFTPATGYSGPAGFTYTISDGQGGSASATVSLTVSPAPNQPPVAVNDSGFTTPQDTPLALSTGLLLANDSDPDGDPLTVTAVSAPSNGSVSLSSGTVTFTPATGYTGPAGFTYAISDGRGGTASATVALTVTTVTPPGEGISLFAPTDTPAILADVDPSPVELGVKFTTSTAGTVTAIRYYKSALDTGTHVGSLWTAGGTRLAQVIFTGETSSGWQQATLASPVPLTAGTTYVVSYHSNGRYPATANFFNGAHTNGPLTAPSSGSSGGNGVYLYGSGGFPTQTYNATNYWADIVFVPAVGSNQPPVAVNDSGFTTAQNTPLALSTATLLANDSDPDGDPLTVTGVSAPSNGTVSLNSGTVTFTPATGYSGPAGFTYTISDGQGGSASATVSLTVSPAANQPPVAVNDSGFTTSQDTPLALSTALLLANDSDPDGDPLTVTGVSAPSNGSVSLNSGTVTFTPATGYTGPAGFTYAISDGRGGTASATVSLTVSPAPNQPPVAVNDSGFATPQDTPLALLTALLLANDSDPDGDPLTVTGVSAPSNGTVSLNSGTVTFTPTTGYTGPAGFTYAISDGRGGSASATVALTVTTVTPPVEGVSLFAPTDTPAILSANDPSPVELGVKFTTSTAGAVTAIRYYKGTQDTGAHIGSLWTSTGTRLAQITFTGESSSGWQQATLASPVSLTAGATYVVSYHSNGGYAATLNYFTTARTSGPLTAPSSGSSGGNGVYLYGSGGFPTQTYNATNYWVDVVFEQSSSQSASLE</sequence>
<reference evidence="5 6" key="1">
    <citation type="submission" date="2022-04" db="EMBL/GenBank/DDBJ databases">
        <authorList>
            <person name="Ye Y.-Q."/>
            <person name="Du Z.-J."/>
        </authorList>
    </citation>
    <scope>NUCLEOTIDE SEQUENCE [LARGE SCALE GENOMIC DNA]</scope>
    <source>
        <strain evidence="5 6">A6E488</strain>
    </source>
</reference>
<dbReference type="Pfam" id="PF17892">
    <property type="entry name" value="Cadherin_5"/>
    <property type="match status" value="4"/>
</dbReference>
<evidence type="ECO:0000259" key="3">
    <source>
        <dbReference type="Pfam" id="PF17892"/>
    </source>
</evidence>
<comment type="caution">
    <text evidence="5">The sequence shown here is derived from an EMBL/GenBank/DDBJ whole genome shotgun (WGS) entry which is preliminary data.</text>
</comment>
<dbReference type="InterPro" id="IPR014756">
    <property type="entry name" value="Ig_E-set"/>
</dbReference>
<keyword evidence="6" id="KW-1185">Reference proteome</keyword>
<dbReference type="Pfam" id="PF17957">
    <property type="entry name" value="Big_7"/>
    <property type="match status" value="1"/>
</dbReference>
<dbReference type="SUPFAM" id="SSF81296">
    <property type="entry name" value="E set domains"/>
    <property type="match status" value="1"/>
</dbReference>
<proteinExistence type="predicted"/>